<evidence type="ECO:0000313" key="10">
    <source>
        <dbReference type="Proteomes" id="UP000622317"/>
    </source>
</evidence>
<keyword evidence="9" id="KW-0548">Nucleotidyltransferase</keyword>
<dbReference type="GO" id="GO:0046872">
    <property type="term" value="F:metal ion binding"/>
    <property type="evidence" value="ECO:0007669"/>
    <property type="project" value="UniProtKB-KW"/>
</dbReference>
<evidence type="ECO:0000313" key="9">
    <source>
        <dbReference type="EMBL" id="MBD5781687.1"/>
    </source>
</evidence>
<keyword evidence="5" id="KW-0460">Magnesium</keyword>
<keyword evidence="6" id="KW-0342">GTP-binding</keyword>
<keyword evidence="10" id="KW-1185">Reference proteome</keyword>
<accession>A0A927FB21</accession>
<feature type="domain" description="MobA-like NTP transferase" evidence="8">
    <location>
        <begin position="7"/>
        <end position="164"/>
    </location>
</feature>
<protein>
    <submittedName>
        <fullName evidence="9">Molybdenum cofactor guanylyltransferase</fullName>
    </submittedName>
</protein>
<keyword evidence="1" id="KW-0963">Cytoplasm</keyword>
<evidence type="ECO:0000256" key="7">
    <source>
        <dbReference type="ARBA" id="ARBA00023150"/>
    </source>
</evidence>
<evidence type="ECO:0000256" key="6">
    <source>
        <dbReference type="ARBA" id="ARBA00023134"/>
    </source>
</evidence>
<proteinExistence type="predicted"/>
<gene>
    <name evidence="9" type="ORF">IEN85_19460</name>
</gene>
<dbReference type="PANTHER" id="PTHR19136">
    <property type="entry name" value="MOLYBDENUM COFACTOR GUANYLYLTRANSFERASE"/>
    <property type="match status" value="1"/>
</dbReference>
<keyword evidence="7" id="KW-0501">Molybdenum cofactor biosynthesis</keyword>
<dbReference type="AlphaFoldDB" id="A0A927FB21"/>
<dbReference type="GO" id="GO:0006777">
    <property type="term" value="P:Mo-molybdopterin cofactor biosynthetic process"/>
    <property type="evidence" value="ECO:0007669"/>
    <property type="project" value="UniProtKB-KW"/>
</dbReference>
<dbReference type="InterPro" id="IPR013482">
    <property type="entry name" value="Molybde_CF_guanTrfase"/>
</dbReference>
<dbReference type="RefSeq" id="WP_191618771.1">
    <property type="nucleotide sequence ID" value="NZ_JACYFG010000051.1"/>
</dbReference>
<dbReference type="EMBL" id="JACYFG010000051">
    <property type="protein sequence ID" value="MBD5781687.1"/>
    <property type="molecule type" value="Genomic_DNA"/>
</dbReference>
<keyword evidence="4" id="KW-0547">Nucleotide-binding</keyword>
<dbReference type="InterPro" id="IPR029044">
    <property type="entry name" value="Nucleotide-diphossugar_trans"/>
</dbReference>
<dbReference type="Pfam" id="PF12804">
    <property type="entry name" value="NTP_transf_3"/>
    <property type="match status" value="1"/>
</dbReference>
<dbReference type="PANTHER" id="PTHR19136:SF81">
    <property type="entry name" value="MOLYBDENUM COFACTOR GUANYLYLTRANSFERASE"/>
    <property type="match status" value="1"/>
</dbReference>
<keyword evidence="2" id="KW-0808">Transferase</keyword>
<dbReference type="SUPFAM" id="SSF53448">
    <property type="entry name" value="Nucleotide-diphospho-sugar transferases"/>
    <property type="match status" value="1"/>
</dbReference>
<evidence type="ECO:0000256" key="5">
    <source>
        <dbReference type="ARBA" id="ARBA00022842"/>
    </source>
</evidence>
<evidence type="ECO:0000256" key="2">
    <source>
        <dbReference type="ARBA" id="ARBA00022679"/>
    </source>
</evidence>
<dbReference type="GO" id="GO:0016779">
    <property type="term" value="F:nucleotidyltransferase activity"/>
    <property type="evidence" value="ECO:0007669"/>
    <property type="project" value="UniProtKB-KW"/>
</dbReference>
<evidence type="ECO:0000256" key="3">
    <source>
        <dbReference type="ARBA" id="ARBA00022723"/>
    </source>
</evidence>
<evidence type="ECO:0000256" key="1">
    <source>
        <dbReference type="ARBA" id="ARBA00022490"/>
    </source>
</evidence>
<sequence>MKREILGVVMCGGASARMGRDKASLEVRPGEEQLERQLRLLALYCGKLAASVGPSDRSQRVLPTGVEAILDVEGLGGPMAGIVAALRFARGIPVLALACDMPFLDASHLFQLVNRRDPEALATAFVACDGMPDPMCAIYEPRCLPELESLGGAGKSSLRRFLQDRRVERVEVENPQFLASVNDPRELEEARRRLGGLADSQEFSAKKGD</sequence>
<name>A0A927FB21_9BACT</name>
<evidence type="ECO:0000256" key="4">
    <source>
        <dbReference type="ARBA" id="ARBA00022741"/>
    </source>
</evidence>
<dbReference type="Gene3D" id="3.90.550.10">
    <property type="entry name" value="Spore Coat Polysaccharide Biosynthesis Protein SpsA, Chain A"/>
    <property type="match status" value="1"/>
</dbReference>
<comment type="caution">
    <text evidence="9">The sequence shown here is derived from an EMBL/GenBank/DDBJ whole genome shotgun (WGS) entry which is preliminary data.</text>
</comment>
<dbReference type="Proteomes" id="UP000622317">
    <property type="component" value="Unassembled WGS sequence"/>
</dbReference>
<dbReference type="InterPro" id="IPR025877">
    <property type="entry name" value="MobA-like_NTP_Trfase"/>
</dbReference>
<reference evidence="9" key="1">
    <citation type="submission" date="2020-09" db="EMBL/GenBank/DDBJ databases">
        <title>Pelagicoccus enzymogenes sp. nov. with an EPS production, isolated from marine sediment.</title>
        <authorList>
            <person name="Feng X."/>
        </authorList>
    </citation>
    <scope>NUCLEOTIDE SEQUENCE</scope>
    <source>
        <strain evidence="9">NFK12</strain>
    </source>
</reference>
<dbReference type="GO" id="GO:0005525">
    <property type="term" value="F:GTP binding"/>
    <property type="evidence" value="ECO:0007669"/>
    <property type="project" value="UniProtKB-KW"/>
</dbReference>
<organism evidence="9 10">
    <name type="scientific">Pelagicoccus enzymogenes</name>
    <dbReference type="NCBI Taxonomy" id="2773457"/>
    <lineage>
        <taxon>Bacteria</taxon>
        <taxon>Pseudomonadati</taxon>
        <taxon>Verrucomicrobiota</taxon>
        <taxon>Opitutia</taxon>
        <taxon>Puniceicoccales</taxon>
        <taxon>Pelagicoccaceae</taxon>
        <taxon>Pelagicoccus</taxon>
    </lineage>
</organism>
<dbReference type="CDD" id="cd02503">
    <property type="entry name" value="MobA"/>
    <property type="match status" value="1"/>
</dbReference>
<evidence type="ECO:0000259" key="8">
    <source>
        <dbReference type="Pfam" id="PF12804"/>
    </source>
</evidence>
<keyword evidence="3" id="KW-0479">Metal-binding</keyword>